<dbReference type="EMBL" id="MNCJ02000320">
    <property type="protein sequence ID" value="KAF5807305.1"/>
    <property type="molecule type" value="Genomic_DNA"/>
</dbReference>
<proteinExistence type="predicted"/>
<dbReference type="Proteomes" id="UP000215914">
    <property type="component" value="Unassembled WGS sequence"/>
</dbReference>
<name>A0A9K3NPM9_HELAN</name>
<comment type="caution">
    <text evidence="1">The sequence shown here is derived from an EMBL/GenBank/DDBJ whole genome shotgun (WGS) entry which is preliminary data.</text>
</comment>
<evidence type="ECO:0000313" key="2">
    <source>
        <dbReference type="Proteomes" id="UP000215914"/>
    </source>
</evidence>
<dbReference type="AlphaFoldDB" id="A0A9K3NPM9"/>
<sequence>MKLKCTSTDTSLCLCARSMMQRKVAKNEQQPICKVKAYRKQLIIF</sequence>
<evidence type="ECO:0000313" key="1">
    <source>
        <dbReference type="EMBL" id="KAF5807305.1"/>
    </source>
</evidence>
<reference evidence="1" key="1">
    <citation type="journal article" date="2017" name="Nature">
        <title>The sunflower genome provides insights into oil metabolism, flowering and Asterid evolution.</title>
        <authorList>
            <person name="Badouin H."/>
            <person name="Gouzy J."/>
            <person name="Grassa C.J."/>
            <person name="Murat F."/>
            <person name="Staton S.E."/>
            <person name="Cottret L."/>
            <person name="Lelandais-Briere C."/>
            <person name="Owens G.L."/>
            <person name="Carrere S."/>
            <person name="Mayjonade B."/>
            <person name="Legrand L."/>
            <person name="Gill N."/>
            <person name="Kane N.C."/>
            <person name="Bowers J.E."/>
            <person name="Hubner S."/>
            <person name="Bellec A."/>
            <person name="Berard A."/>
            <person name="Berges H."/>
            <person name="Blanchet N."/>
            <person name="Boniface M.C."/>
            <person name="Brunel D."/>
            <person name="Catrice O."/>
            <person name="Chaidir N."/>
            <person name="Claudel C."/>
            <person name="Donnadieu C."/>
            <person name="Faraut T."/>
            <person name="Fievet G."/>
            <person name="Helmstetter N."/>
            <person name="King M."/>
            <person name="Knapp S.J."/>
            <person name="Lai Z."/>
            <person name="Le Paslier M.C."/>
            <person name="Lippi Y."/>
            <person name="Lorenzon L."/>
            <person name="Mandel J.R."/>
            <person name="Marage G."/>
            <person name="Marchand G."/>
            <person name="Marquand E."/>
            <person name="Bret-Mestries E."/>
            <person name="Morien E."/>
            <person name="Nambeesan S."/>
            <person name="Nguyen T."/>
            <person name="Pegot-Espagnet P."/>
            <person name="Pouilly N."/>
            <person name="Raftis F."/>
            <person name="Sallet E."/>
            <person name="Schiex T."/>
            <person name="Thomas J."/>
            <person name="Vandecasteele C."/>
            <person name="Vares D."/>
            <person name="Vear F."/>
            <person name="Vautrin S."/>
            <person name="Crespi M."/>
            <person name="Mangin B."/>
            <person name="Burke J.M."/>
            <person name="Salse J."/>
            <person name="Munos S."/>
            <person name="Vincourt P."/>
            <person name="Rieseberg L.H."/>
            <person name="Langlade N.B."/>
        </authorList>
    </citation>
    <scope>NUCLEOTIDE SEQUENCE</scope>
    <source>
        <tissue evidence="1">Leaves</tissue>
    </source>
</reference>
<gene>
    <name evidence="1" type="ORF">HanXRQr2_Chr05g0232131</name>
</gene>
<keyword evidence="2" id="KW-1185">Reference proteome</keyword>
<organism evidence="1 2">
    <name type="scientific">Helianthus annuus</name>
    <name type="common">Common sunflower</name>
    <dbReference type="NCBI Taxonomy" id="4232"/>
    <lineage>
        <taxon>Eukaryota</taxon>
        <taxon>Viridiplantae</taxon>
        <taxon>Streptophyta</taxon>
        <taxon>Embryophyta</taxon>
        <taxon>Tracheophyta</taxon>
        <taxon>Spermatophyta</taxon>
        <taxon>Magnoliopsida</taxon>
        <taxon>eudicotyledons</taxon>
        <taxon>Gunneridae</taxon>
        <taxon>Pentapetalae</taxon>
        <taxon>asterids</taxon>
        <taxon>campanulids</taxon>
        <taxon>Asterales</taxon>
        <taxon>Asteraceae</taxon>
        <taxon>Asteroideae</taxon>
        <taxon>Heliantheae alliance</taxon>
        <taxon>Heliantheae</taxon>
        <taxon>Helianthus</taxon>
    </lineage>
</organism>
<reference evidence="1" key="2">
    <citation type="submission" date="2020-06" db="EMBL/GenBank/DDBJ databases">
        <title>Helianthus annuus Genome sequencing and assembly Release 2.</title>
        <authorList>
            <person name="Gouzy J."/>
            <person name="Langlade N."/>
            <person name="Munos S."/>
        </authorList>
    </citation>
    <scope>NUCLEOTIDE SEQUENCE</scope>
    <source>
        <tissue evidence="1">Leaves</tissue>
    </source>
</reference>
<dbReference type="Gramene" id="mRNA:HanXRQr2_Chr05g0232131">
    <property type="protein sequence ID" value="mRNA:HanXRQr2_Chr05g0232131"/>
    <property type="gene ID" value="HanXRQr2_Chr05g0232131"/>
</dbReference>
<accession>A0A9K3NPM9</accession>
<protein>
    <submittedName>
        <fullName evidence="1">Uncharacterized protein</fullName>
    </submittedName>
</protein>